<feature type="transmembrane region" description="Helical" evidence="8">
    <location>
        <begin position="80"/>
        <end position="103"/>
    </location>
</feature>
<reference evidence="11 12" key="1">
    <citation type="journal article" date="2015" name="Genome Announc.">
        <title>Expanding the biotechnology potential of lactobacilli through comparative genomics of 213 strains and associated genera.</title>
        <authorList>
            <person name="Sun Z."/>
            <person name="Harris H.M."/>
            <person name="McCann A."/>
            <person name="Guo C."/>
            <person name="Argimon S."/>
            <person name="Zhang W."/>
            <person name="Yang X."/>
            <person name="Jeffery I.B."/>
            <person name="Cooney J.C."/>
            <person name="Kagawa T.F."/>
            <person name="Liu W."/>
            <person name="Song Y."/>
            <person name="Salvetti E."/>
            <person name="Wrobel A."/>
            <person name="Rasinkangas P."/>
            <person name="Parkhill J."/>
            <person name="Rea M.C."/>
            <person name="O'Sullivan O."/>
            <person name="Ritari J."/>
            <person name="Douillard F.P."/>
            <person name="Paul Ross R."/>
            <person name="Yang R."/>
            <person name="Briner A.E."/>
            <person name="Felis G.E."/>
            <person name="de Vos W.M."/>
            <person name="Barrangou R."/>
            <person name="Klaenhammer T.R."/>
            <person name="Caufield P.W."/>
            <person name="Cui Y."/>
            <person name="Zhang H."/>
            <person name="O'Toole P.W."/>
        </authorList>
    </citation>
    <scope>NUCLEOTIDE SEQUENCE [LARGE SCALE GENOMIC DNA]</scope>
    <source>
        <strain evidence="11 12">DSM 15814</strain>
    </source>
</reference>
<dbReference type="InterPro" id="IPR036837">
    <property type="entry name" value="Cation_efflux_CTD_sf"/>
</dbReference>
<keyword evidence="3" id="KW-0813">Transport</keyword>
<evidence type="ECO:0000256" key="1">
    <source>
        <dbReference type="ARBA" id="ARBA00004141"/>
    </source>
</evidence>
<organism evidence="11 12">
    <name type="scientific">Furfurilactobacillus rossiae DSM 15814</name>
    <dbReference type="NCBI Taxonomy" id="1114972"/>
    <lineage>
        <taxon>Bacteria</taxon>
        <taxon>Bacillati</taxon>
        <taxon>Bacillota</taxon>
        <taxon>Bacilli</taxon>
        <taxon>Lactobacillales</taxon>
        <taxon>Lactobacillaceae</taxon>
        <taxon>Furfurilactobacillus</taxon>
    </lineage>
</organism>
<dbReference type="PATRIC" id="fig|1114972.6.peg.788"/>
<dbReference type="PANTHER" id="PTHR11562">
    <property type="entry name" value="CATION EFFLUX PROTEIN/ ZINC TRANSPORTER"/>
    <property type="match status" value="1"/>
</dbReference>
<feature type="transmembrane region" description="Helical" evidence="8">
    <location>
        <begin position="12"/>
        <end position="33"/>
    </location>
</feature>
<feature type="transmembrane region" description="Helical" evidence="8">
    <location>
        <begin position="115"/>
        <end position="134"/>
    </location>
</feature>
<keyword evidence="7 8" id="KW-0472">Membrane</keyword>
<evidence type="ECO:0000256" key="5">
    <source>
        <dbReference type="ARBA" id="ARBA00022989"/>
    </source>
</evidence>
<evidence type="ECO:0000259" key="9">
    <source>
        <dbReference type="Pfam" id="PF01545"/>
    </source>
</evidence>
<accession>A0A0R1RBB1</accession>
<dbReference type="InterPro" id="IPR050681">
    <property type="entry name" value="CDF/SLC30A"/>
</dbReference>
<dbReference type="Gene3D" id="1.20.1510.10">
    <property type="entry name" value="Cation efflux protein transmembrane domain"/>
    <property type="match status" value="1"/>
</dbReference>
<dbReference type="AlphaFoldDB" id="A0A0R1RBB1"/>
<feature type="domain" description="Cation efflux protein cytoplasmic" evidence="10">
    <location>
        <begin position="208"/>
        <end position="282"/>
    </location>
</feature>
<comment type="caution">
    <text evidence="11">The sequence shown here is derived from an EMBL/GenBank/DDBJ whole genome shotgun (WGS) entry which is preliminary data.</text>
</comment>
<comment type="subcellular location">
    <subcellularLocation>
        <location evidence="1">Membrane</location>
        <topology evidence="1">Multi-pass membrane protein</topology>
    </subcellularLocation>
</comment>
<dbReference type="Pfam" id="PF01545">
    <property type="entry name" value="Cation_efflux"/>
    <property type="match status" value="1"/>
</dbReference>
<dbReference type="SUPFAM" id="SSF160240">
    <property type="entry name" value="Cation efflux protein cytoplasmic domain-like"/>
    <property type="match status" value="1"/>
</dbReference>
<keyword evidence="12" id="KW-1185">Reference proteome</keyword>
<keyword evidence="6" id="KW-0406">Ion transport</keyword>
<dbReference type="PANTHER" id="PTHR11562:SF17">
    <property type="entry name" value="RE54080P-RELATED"/>
    <property type="match status" value="1"/>
</dbReference>
<dbReference type="GO" id="GO:0005886">
    <property type="term" value="C:plasma membrane"/>
    <property type="evidence" value="ECO:0007669"/>
    <property type="project" value="TreeGrafter"/>
</dbReference>
<proteinExistence type="inferred from homology"/>
<evidence type="ECO:0000313" key="12">
    <source>
        <dbReference type="Proteomes" id="UP000051999"/>
    </source>
</evidence>
<dbReference type="RefSeq" id="WP_017260982.1">
    <property type="nucleotide sequence ID" value="NZ_AUAW01000014.1"/>
</dbReference>
<feature type="domain" description="Cation efflux protein transmembrane" evidence="9">
    <location>
        <begin position="16"/>
        <end position="204"/>
    </location>
</feature>
<name>A0A0R1RBB1_9LACO</name>
<dbReference type="Pfam" id="PF16916">
    <property type="entry name" value="ZT_dimer"/>
    <property type="match status" value="1"/>
</dbReference>
<dbReference type="STRING" id="1114972.FD35_GL000784"/>
<dbReference type="InterPro" id="IPR027469">
    <property type="entry name" value="Cation_efflux_TMD_sf"/>
</dbReference>
<evidence type="ECO:0000256" key="7">
    <source>
        <dbReference type="ARBA" id="ARBA00023136"/>
    </source>
</evidence>
<keyword evidence="4 8" id="KW-0812">Transmembrane</keyword>
<evidence type="ECO:0000256" key="8">
    <source>
        <dbReference type="SAM" id="Phobius"/>
    </source>
</evidence>
<keyword evidence="5 8" id="KW-1133">Transmembrane helix</keyword>
<dbReference type="OrthoDB" id="9809646at2"/>
<dbReference type="SUPFAM" id="SSF161111">
    <property type="entry name" value="Cation efflux protein transmembrane domain-like"/>
    <property type="match status" value="1"/>
</dbReference>
<evidence type="ECO:0000259" key="10">
    <source>
        <dbReference type="Pfam" id="PF16916"/>
    </source>
</evidence>
<dbReference type="eggNOG" id="COG1230">
    <property type="taxonomic scope" value="Bacteria"/>
</dbReference>
<protein>
    <submittedName>
        <fullName evidence="11">CDF family cation diffusion facilitator</fullName>
    </submittedName>
</protein>
<gene>
    <name evidence="11" type="ORF">FD35_GL000784</name>
</gene>
<dbReference type="InterPro" id="IPR002524">
    <property type="entry name" value="Cation_efflux"/>
</dbReference>
<evidence type="ECO:0000256" key="6">
    <source>
        <dbReference type="ARBA" id="ARBA00023065"/>
    </source>
</evidence>
<evidence type="ECO:0000256" key="4">
    <source>
        <dbReference type="ARBA" id="ARBA00022692"/>
    </source>
</evidence>
<evidence type="ECO:0000256" key="3">
    <source>
        <dbReference type="ARBA" id="ARBA00022448"/>
    </source>
</evidence>
<dbReference type="GO" id="GO:0005385">
    <property type="term" value="F:zinc ion transmembrane transporter activity"/>
    <property type="evidence" value="ECO:0007669"/>
    <property type="project" value="TreeGrafter"/>
</dbReference>
<feature type="transmembrane region" description="Helical" evidence="8">
    <location>
        <begin position="179"/>
        <end position="196"/>
    </location>
</feature>
<evidence type="ECO:0000256" key="2">
    <source>
        <dbReference type="ARBA" id="ARBA00008873"/>
    </source>
</evidence>
<dbReference type="EMBL" id="AZFF01000013">
    <property type="protein sequence ID" value="KRL53953.1"/>
    <property type="molecule type" value="Genomic_DNA"/>
</dbReference>
<dbReference type="NCBIfam" id="TIGR01297">
    <property type="entry name" value="CDF"/>
    <property type="match status" value="1"/>
</dbReference>
<dbReference type="InterPro" id="IPR058533">
    <property type="entry name" value="Cation_efflux_TM"/>
</dbReference>
<evidence type="ECO:0000313" key="11">
    <source>
        <dbReference type="EMBL" id="KRL53953.1"/>
    </source>
</evidence>
<dbReference type="Proteomes" id="UP000051999">
    <property type="component" value="Unassembled WGS sequence"/>
</dbReference>
<dbReference type="InterPro" id="IPR027470">
    <property type="entry name" value="Cation_efflux_CTD"/>
</dbReference>
<feature type="transmembrane region" description="Helical" evidence="8">
    <location>
        <begin position="146"/>
        <end position="173"/>
    </location>
</feature>
<sequence>MDHQEEQMTGMRFLFVTVLNLLITAAEIVGGLLSGSLALLSDAFHNLGDSLSIVLGYVAQRISGKPQNRQRTFGYRRAEILAAFVNGLFLIGVSIVLMVEAARRFAKPEPINGDIMLIVAVIGLAANLLSAVLMHHGSKDSLNIKATYLHVLADALSSVAVIIGGILIVLFDITWVDPLLTLLVSFYIIYETWPVIHETVQILMQTAPKLDYDQIAADIVEIPGVLRVHHIHAWLIDENKIVFSAHVNMKDVKLSEVEKTVAQISSMLTERYHICHVTIQPEVHHGETDALFVNKDKV</sequence>
<comment type="similarity">
    <text evidence="2">Belongs to the cation diffusion facilitator (CDF) transporter (TC 2.A.4) family. SLC30A subfamily.</text>
</comment>